<keyword evidence="7 9" id="KW-0624">Polysaccharide degradation</keyword>
<evidence type="ECO:0000256" key="4">
    <source>
        <dbReference type="ARBA" id="ARBA00022801"/>
    </source>
</evidence>
<dbReference type="EC" id="3.2.1.-" evidence="9"/>
<dbReference type="Pfam" id="PF01270">
    <property type="entry name" value="Glyco_hydro_8"/>
    <property type="match status" value="1"/>
</dbReference>
<comment type="similarity">
    <text evidence="2 9">Belongs to the glycosyl hydrolase 8 (cellulase D) family.</text>
</comment>
<dbReference type="SUPFAM" id="SSF48208">
    <property type="entry name" value="Six-hairpin glycosidases"/>
    <property type="match status" value="1"/>
</dbReference>
<accession>A0ABX5CQP2</accession>
<evidence type="ECO:0000256" key="7">
    <source>
        <dbReference type="ARBA" id="ARBA00023326"/>
    </source>
</evidence>
<dbReference type="InterPro" id="IPR019834">
    <property type="entry name" value="Glyco_hydro_8_CS"/>
</dbReference>
<reference evidence="11" key="1">
    <citation type="journal article" date="2020" name="Int. J. Syst. Evol. Microbiol.">
        <title>Alteromonas alba sp. nov., a marine bacterium isolated from the seawater of the West Pacific Ocean.</title>
        <authorList>
            <person name="Sun C."/>
            <person name="Wu Y.-H."/>
            <person name="Xamxidin M."/>
            <person name="Cheng H."/>
            <person name="Xu X.-W."/>
        </authorList>
    </citation>
    <scope>NUCLEOTIDE SEQUENCE [LARGE SCALE GENOMIC DNA]</scope>
    <source>
        <strain evidence="11">9a2</strain>
    </source>
</reference>
<dbReference type="Gene3D" id="1.50.10.10">
    <property type="match status" value="1"/>
</dbReference>
<organism evidence="10 11">
    <name type="scientific">Alteromonas gracilis</name>
    <dbReference type="NCBI Taxonomy" id="1479524"/>
    <lineage>
        <taxon>Bacteria</taxon>
        <taxon>Pseudomonadati</taxon>
        <taxon>Pseudomonadota</taxon>
        <taxon>Gammaproteobacteria</taxon>
        <taxon>Alteromonadales</taxon>
        <taxon>Alteromonadaceae</taxon>
        <taxon>Alteromonas/Salinimonas group</taxon>
        <taxon>Alteromonas</taxon>
    </lineage>
</organism>
<dbReference type="RefSeq" id="WP_105930353.1">
    <property type="nucleotide sequence ID" value="NZ_PVNO01000022.1"/>
</dbReference>
<feature type="active site" description="Nucleophile" evidence="8">
    <location>
        <position position="119"/>
    </location>
</feature>
<evidence type="ECO:0000256" key="6">
    <source>
        <dbReference type="ARBA" id="ARBA00023295"/>
    </source>
</evidence>
<evidence type="ECO:0000256" key="8">
    <source>
        <dbReference type="PROSITE-ProRule" id="PRU10058"/>
    </source>
</evidence>
<evidence type="ECO:0000256" key="5">
    <source>
        <dbReference type="ARBA" id="ARBA00023001"/>
    </source>
</evidence>
<keyword evidence="6 9" id="KW-0326">Glycosidase</keyword>
<protein>
    <recommendedName>
        <fullName evidence="9">Glucanase</fullName>
        <ecNumber evidence="9">3.2.1.-</ecNumber>
    </recommendedName>
</protein>
<sequence length="366" mass="40983">MVALRKTTRALSFIGFLCVLVSCTTKDDSEFKAQFMAYKALFIDGGRVIDTGNGDVSHSEGQGYGMLFAIAADDKATFDALWQWTKSTLMRKDGLFSWRYRPCTGSPSSCIDDPNNASDGDLLIAWALLRASEKWGVNELKEDARNIVGAIESTLLVEYDTAVLLLPGEHGFSVKSDETTSVQLNMSYWIFPALSELSSLSSTPSKWDNLFETGLSLLSNMQFSSYRLPSDWVRFEPKRGDIDNDKFKSKLTLENVISAEFGFNAVRIPLQLVWSESVRDDNELAEQLLEPYYKWWALEPTPATINLLTEQTAEYEMTDGMRSVKLAVDEIMNSKAAKWPTVNRKMDYYSASLTLLSMLAVADNAS</sequence>
<dbReference type="InterPro" id="IPR008928">
    <property type="entry name" value="6-hairpin_glycosidase_sf"/>
</dbReference>
<proteinExistence type="inferred from homology"/>
<dbReference type="Proteomes" id="UP000239539">
    <property type="component" value="Unassembled WGS sequence"/>
</dbReference>
<dbReference type="InterPro" id="IPR012341">
    <property type="entry name" value="6hp_glycosidase-like_sf"/>
</dbReference>
<dbReference type="PROSITE" id="PS51257">
    <property type="entry name" value="PROKAR_LIPOPROTEIN"/>
    <property type="match status" value="1"/>
</dbReference>
<keyword evidence="5" id="KW-0136">Cellulose degradation</keyword>
<name>A0ABX5CQP2_9ALTE</name>
<evidence type="ECO:0000313" key="11">
    <source>
        <dbReference type="Proteomes" id="UP000239539"/>
    </source>
</evidence>
<evidence type="ECO:0000313" key="10">
    <source>
        <dbReference type="EMBL" id="PRO69767.1"/>
    </source>
</evidence>
<keyword evidence="3" id="KW-0732">Signal</keyword>
<dbReference type="EMBL" id="PVNO01000022">
    <property type="protein sequence ID" value="PRO69767.1"/>
    <property type="molecule type" value="Genomic_DNA"/>
</dbReference>
<evidence type="ECO:0000256" key="9">
    <source>
        <dbReference type="RuleBase" id="RU361167"/>
    </source>
</evidence>
<keyword evidence="11" id="KW-1185">Reference proteome</keyword>
<keyword evidence="7 9" id="KW-0119">Carbohydrate metabolism</keyword>
<evidence type="ECO:0000256" key="3">
    <source>
        <dbReference type="ARBA" id="ARBA00022729"/>
    </source>
</evidence>
<dbReference type="InterPro" id="IPR002037">
    <property type="entry name" value="Glyco_hydro_8"/>
</dbReference>
<keyword evidence="4 9" id="KW-0378">Hydrolase</keyword>
<gene>
    <name evidence="10" type="ORF">C6Y39_05760</name>
</gene>
<dbReference type="PROSITE" id="PS00812">
    <property type="entry name" value="GLYCOSYL_HYDROL_F8"/>
    <property type="match status" value="1"/>
</dbReference>
<comment type="caution">
    <text evidence="10">The sequence shown here is derived from an EMBL/GenBank/DDBJ whole genome shotgun (WGS) entry which is preliminary data.</text>
</comment>
<evidence type="ECO:0000256" key="2">
    <source>
        <dbReference type="ARBA" id="ARBA00009209"/>
    </source>
</evidence>
<comment type="catalytic activity">
    <reaction evidence="1">
        <text>Endohydrolysis of (1-&gt;4)-beta-D-glucosidic linkages in cellulose, lichenin and cereal beta-D-glucans.</text>
        <dbReference type="EC" id="3.2.1.4"/>
    </reaction>
</comment>
<evidence type="ECO:0000256" key="1">
    <source>
        <dbReference type="ARBA" id="ARBA00000966"/>
    </source>
</evidence>
<dbReference type="PRINTS" id="PR00735">
    <property type="entry name" value="GLHYDRLASE8"/>
</dbReference>